<dbReference type="Pfam" id="PF13391">
    <property type="entry name" value="HNH_2"/>
    <property type="match status" value="1"/>
</dbReference>
<protein>
    <submittedName>
        <fullName evidence="2">Restriction endonuclease</fullName>
    </submittedName>
</protein>
<dbReference type="Gene3D" id="1.10.30.50">
    <property type="match status" value="1"/>
</dbReference>
<accession>A0ABU1ME62</accession>
<dbReference type="GO" id="GO:0004519">
    <property type="term" value="F:endonuclease activity"/>
    <property type="evidence" value="ECO:0007669"/>
    <property type="project" value="UniProtKB-KW"/>
</dbReference>
<keyword evidence="2" id="KW-0378">Hydrolase</keyword>
<reference evidence="2 3" key="1">
    <citation type="submission" date="2023-07" db="EMBL/GenBank/DDBJ databases">
        <title>Sorghum-associated microbial communities from plants grown in Nebraska, USA.</title>
        <authorList>
            <person name="Schachtman D."/>
        </authorList>
    </citation>
    <scope>NUCLEOTIDE SEQUENCE [LARGE SCALE GENOMIC DNA]</scope>
    <source>
        <strain evidence="2 3">DS1730</strain>
    </source>
</reference>
<proteinExistence type="predicted"/>
<organism evidence="2 3">
    <name type="scientific">Brucella pseudogrignonensis</name>
    <dbReference type="NCBI Taxonomy" id="419475"/>
    <lineage>
        <taxon>Bacteria</taxon>
        <taxon>Pseudomonadati</taxon>
        <taxon>Pseudomonadota</taxon>
        <taxon>Alphaproteobacteria</taxon>
        <taxon>Hyphomicrobiales</taxon>
        <taxon>Brucellaceae</taxon>
        <taxon>Brucella/Ochrobactrum group</taxon>
        <taxon>Brucella</taxon>
    </lineage>
</organism>
<dbReference type="RefSeq" id="WP_310015739.1">
    <property type="nucleotide sequence ID" value="NZ_JAVDQT010000010.1"/>
</dbReference>
<keyword evidence="3" id="KW-1185">Reference proteome</keyword>
<name>A0ABU1ME62_9HYPH</name>
<dbReference type="CDD" id="cd00085">
    <property type="entry name" value="HNHc"/>
    <property type="match status" value="1"/>
</dbReference>
<feature type="domain" description="HNH nuclease" evidence="1">
    <location>
        <begin position="139"/>
        <end position="194"/>
    </location>
</feature>
<dbReference type="SMART" id="SM00507">
    <property type="entry name" value="HNHc"/>
    <property type="match status" value="1"/>
</dbReference>
<dbReference type="Proteomes" id="UP001184614">
    <property type="component" value="Unassembled WGS sequence"/>
</dbReference>
<keyword evidence="2" id="KW-0540">Nuclease</keyword>
<sequence>MVDHEQRSGLLWPILVSAANNRQPLTYSDAARQLGIHWRPMRYALGPIQNYCLAEGLPRLTALVYSKATGVPGAGFAGVPGDEADLQEVYDFDWSQVNNPFSDKAREELDRIADELLDDPEAAPDRWTKVLSRGNLQRVFRSAVLKAYNYQCAVCEVSFGEILEAAHIIPWASGRQHLRADPRNGICLCANHHRLFDTGWLFIETSFRIRFADPTMETGEYTNGDKAVSVDHHNMKIKLPLDRRLHPNKELLAERTSELSRSCS</sequence>
<evidence type="ECO:0000313" key="2">
    <source>
        <dbReference type="EMBL" id="MDR6434329.1"/>
    </source>
</evidence>
<dbReference type="InterPro" id="IPR003615">
    <property type="entry name" value="HNH_nuc"/>
</dbReference>
<comment type="caution">
    <text evidence="2">The sequence shown here is derived from an EMBL/GenBank/DDBJ whole genome shotgun (WGS) entry which is preliminary data.</text>
</comment>
<evidence type="ECO:0000259" key="1">
    <source>
        <dbReference type="SMART" id="SM00507"/>
    </source>
</evidence>
<dbReference type="EMBL" id="JAVDQT010000010">
    <property type="protein sequence ID" value="MDR6434329.1"/>
    <property type="molecule type" value="Genomic_DNA"/>
</dbReference>
<keyword evidence="2" id="KW-0255">Endonuclease</keyword>
<evidence type="ECO:0000313" key="3">
    <source>
        <dbReference type="Proteomes" id="UP001184614"/>
    </source>
</evidence>
<gene>
    <name evidence="2" type="ORF">J2782_004080</name>
</gene>